<dbReference type="InterPro" id="IPR006059">
    <property type="entry name" value="SBP"/>
</dbReference>
<evidence type="ECO:0000256" key="1">
    <source>
        <dbReference type="ARBA" id="ARBA00008520"/>
    </source>
</evidence>
<keyword evidence="5" id="KW-0812">Transmembrane</keyword>
<evidence type="ECO:0000313" key="6">
    <source>
        <dbReference type="EMBL" id="GCE02097.1"/>
    </source>
</evidence>
<feature type="compositionally biased region" description="Low complexity" evidence="4">
    <location>
        <begin position="104"/>
        <end position="150"/>
    </location>
</feature>
<evidence type="ECO:0000313" key="8">
    <source>
        <dbReference type="Proteomes" id="UP000286931"/>
    </source>
</evidence>
<evidence type="ECO:0000256" key="3">
    <source>
        <dbReference type="ARBA" id="ARBA00022729"/>
    </source>
</evidence>
<reference evidence="7 8" key="1">
    <citation type="submission" date="2018-12" db="EMBL/GenBank/DDBJ databases">
        <title>Draft genome sequence of Embleya hyalina NBRC 13850T.</title>
        <authorList>
            <person name="Komaki H."/>
            <person name="Hosoyama A."/>
            <person name="Kimura A."/>
            <person name="Ichikawa N."/>
            <person name="Tamura T."/>
        </authorList>
    </citation>
    <scope>NUCLEOTIDE SEQUENCE [LARGE SCALE GENOMIC DNA]</scope>
    <source>
        <strain evidence="7 8">NBRC 13850</strain>
    </source>
</reference>
<dbReference type="GO" id="GO:0015768">
    <property type="term" value="P:maltose transport"/>
    <property type="evidence" value="ECO:0007669"/>
    <property type="project" value="TreeGrafter"/>
</dbReference>
<feature type="compositionally biased region" description="Low complexity" evidence="4">
    <location>
        <begin position="87"/>
        <end position="97"/>
    </location>
</feature>
<dbReference type="GO" id="GO:0042956">
    <property type="term" value="P:maltodextrin transmembrane transport"/>
    <property type="evidence" value="ECO:0007669"/>
    <property type="project" value="TreeGrafter"/>
</dbReference>
<protein>
    <submittedName>
        <fullName evidence="7">Sugar ABC transporter substrate-binding protein</fullName>
    </submittedName>
</protein>
<evidence type="ECO:0000313" key="7">
    <source>
        <dbReference type="EMBL" id="GCE02135.1"/>
    </source>
</evidence>
<accession>A0A401Z5L2</accession>
<dbReference type="PANTHER" id="PTHR30061">
    <property type="entry name" value="MALTOSE-BINDING PERIPLASMIC PROTEIN"/>
    <property type="match status" value="1"/>
</dbReference>
<feature type="compositionally biased region" description="Pro residues" evidence="4">
    <location>
        <begin position="197"/>
        <end position="219"/>
    </location>
</feature>
<feature type="compositionally biased region" description="Pro residues" evidence="4">
    <location>
        <begin position="18"/>
        <end position="41"/>
    </location>
</feature>
<dbReference type="PANTHER" id="PTHR30061:SF50">
    <property type="entry name" value="MALTOSE_MALTODEXTRIN-BINDING PERIPLASMIC PROTEIN"/>
    <property type="match status" value="1"/>
</dbReference>
<evidence type="ECO:0000256" key="2">
    <source>
        <dbReference type="ARBA" id="ARBA00022448"/>
    </source>
</evidence>
<proteinExistence type="inferred from homology"/>
<dbReference type="OrthoDB" id="366726at2"/>
<dbReference type="Pfam" id="PF13416">
    <property type="entry name" value="SBP_bac_8"/>
    <property type="match status" value="1"/>
</dbReference>
<organism evidence="7 8">
    <name type="scientific">Embleya hyalina</name>
    <dbReference type="NCBI Taxonomy" id="516124"/>
    <lineage>
        <taxon>Bacteria</taxon>
        <taxon>Bacillati</taxon>
        <taxon>Actinomycetota</taxon>
        <taxon>Actinomycetes</taxon>
        <taxon>Kitasatosporales</taxon>
        <taxon>Streptomycetaceae</taxon>
        <taxon>Embleya</taxon>
    </lineage>
</organism>
<feature type="transmembrane region" description="Helical" evidence="5">
    <location>
        <begin position="165"/>
        <end position="186"/>
    </location>
</feature>
<comment type="similarity">
    <text evidence="1">Belongs to the bacterial solute-binding protein 1 family.</text>
</comment>
<keyword evidence="5" id="KW-1133">Transmembrane helix</keyword>
<dbReference type="GO" id="GO:1901982">
    <property type="term" value="F:maltose binding"/>
    <property type="evidence" value="ECO:0007669"/>
    <property type="project" value="TreeGrafter"/>
</dbReference>
<feature type="region of interest" description="Disordered" evidence="4">
    <location>
        <begin position="1"/>
        <end position="161"/>
    </location>
</feature>
<evidence type="ECO:0000256" key="5">
    <source>
        <dbReference type="SAM" id="Phobius"/>
    </source>
</evidence>
<dbReference type="Gene3D" id="3.40.190.10">
    <property type="entry name" value="Periplasmic binding protein-like II"/>
    <property type="match status" value="1"/>
</dbReference>
<dbReference type="EMBL" id="BIFH01000057">
    <property type="protein sequence ID" value="GCE02097.1"/>
    <property type="molecule type" value="Genomic_DNA"/>
</dbReference>
<dbReference type="GO" id="GO:0055052">
    <property type="term" value="C:ATP-binding cassette (ABC) transporter complex, substrate-binding subunit-containing"/>
    <property type="evidence" value="ECO:0007669"/>
    <property type="project" value="TreeGrafter"/>
</dbReference>
<feature type="compositionally biased region" description="Pro residues" evidence="4">
    <location>
        <begin position="48"/>
        <end position="86"/>
    </location>
</feature>
<name>A0A401Z5L2_9ACTN</name>
<dbReference type="EMBL" id="BIFH01000058">
    <property type="protein sequence ID" value="GCE02135.1"/>
    <property type="molecule type" value="Genomic_DNA"/>
</dbReference>
<keyword evidence="5" id="KW-0472">Membrane</keyword>
<keyword evidence="8" id="KW-1185">Reference proteome</keyword>
<keyword evidence="2" id="KW-0813">Transport</keyword>
<feature type="region of interest" description="Disordered" evidence="4">
    <location>
        <begin position="190"/>
        <end position="226"/>
    </location>
</feature>
<gene>
    <name evidence="6" type="ORF">EHYA_09874</name>
    <name evidence="7" type="ORF">EHYA_09912</name>
</gene>
<evidence type="ECO:0000256" key="4">
    <source>
        <dbReference type="SAM" id="MobiDB-lite"/>
    </source>
</evidence>
<comment type="caution">
    <text evidence="7">The sequence shown here is derived from an EMBL/GenBank/DDBJ whole genome shotgun (WGS) entry which is preliminary data.</text>
</comment>
<dbReference type="RefSeq" id="WP_126643650.1">
    <property type="nucleotide sequence ID" value="NZ_BIFH01000057.1"/>
</dbReference>
<dbReference type="AlphaFoldDB" id="A0A401Z5L2"/>
<dbReference type="Proteomes" id="UP000286931">
    <property type="component" value="Unassembled WGS sequence"/>
</dbReference>
<keyword evidence="3" id="KW-0732">Signal</keyword>
<sequence>MSSWNEEPPASRDDDPSAEPPPRPTYAPMAVPPPPGQPAGPPAQHRPAGPPPGYPAGQRPGPPPAGGAPQPPAGPAPGYPAGPPPQYAAGQAPRYSPGQPPGQAPQYPNQAPQYPAGQGAQYAAGGPYPGAPAQYPGGPQYPNTPPGSRGPQPPRPDGGTSRRRVIVAGSVAAAVAAGGGVAAWLLTRGDDKSAAPSPKPNPTTPAPVPPGPPTDPEPPTTESGPYTLTMWLDKLYTPGVDQAKTNSDLAAALVKVDPLGTVRGEVQEYIDQTKLDTALAAGNGPDLFQVDSLGLARRVKQGTLLDLTPYAKRLNADAWHPAARAACTVDGKLYALPMDVYAPVVLYDKRLCDPAGFVVPTTRDEWITQLDKLKQHYASDPKFEALHLVGRAWQTIAACLYANGCEIAVRQNERWVGRLNTDAGRAGIAFFQKLQSYSSAPKNVEEYKDPAGNITAVLTAGKAAMAIQPDWVVAELLRTSPETARNLGAFPMPGTTAGKPATVGVWAGVLAVSAKTGHPVGATNLLRVMSSSVWQERWANENETVPALGGLTTTSGAANPARAATLTALAQGKPYPAAPGWTAGPLKDFAENVLGGADPVAVGADQDAKIAGTFVRYQP</sequence>
<dbReference type="SUPFAM" id="SSF53850">
    <property type="entry name" value="Periplasmic binding protein-like II"/>
    <property type="match status" value="1"/>
</dbReference>